<gene>
    <name evidence="3" type="ORF">PHISCL_07683</name>
</gene>
<dbReference type="PANTHER" id="PTHR13847">
    <property type="entry name" value="SARCOSINE DEHYDROGENASE-RELATED"/>
    <property type="match status" value="1"/>
</dbReference>
<dbReference type="InterPro" id="IPR036188">
    <property type="entry name" value="FAD/NAD-bd_sf"/>
</dbReference>
<evidence type="ECO:0000256" key="1">
    <source>
        <dbReference type="SAM" id="MobiDB-lite"/>
    </source>
</evidence>
<dbReference type="GO" id="GO:0005737">
    <property type="term" value="C:cytoplasm"/>
    <property type="evidence" value="ECO:0007669"/>
    <property type="project" value="TreeGrafter"/>
</dbReference>
<dbReference type="PANTHER" id="PTHR13847:SF213">
    <property type="entry name" value="DEPENDENT OXIDOREDUCTASE, PUTATIVE-RELATED"/>
    <property type="match status" value="1"/>
</dbReference>
<sequence>MSIAQRILYDPSIPPSERQQALDRIHSDPGIPNESTTSSFWLQSLHEKFAQRSSRPLPKKTDVVIIGSGITGASIARTLLQNRANVASSDSLCPAVVMLEARDICSGATGRNGGHIVDTADEYAELSDVFGEEAARKVLRFRLAHLPEMLDFAEDLGLREEAQVRKVKFLSTYFGEEPWKAALGRFHRFKKGMPEESKDWVAIDNKSLLEGLNLSKATGVISGPAGALWPYKFVTGVLAHLLSNYPDTFRIEDHTSVTAIHDNPSSKHKYRVETNRGTILARHVIHCTNAHVGYLVPGLRGRIFPVRGQMSAQTPGSNFPCQVTQHSWLFNYDRGFDYLTQLPSGQMMLGGGFTNGEGRGTADLGVSTDNELSLYCDIYLSGALRAIFGHRWGRVQGDPVQAMWTGNMAFSADGFPWVGRLPESVTHRSSTQVNEAKPNAGAEWVCAAFGGEGMVQAWLCGKALATMLLLQDNELASAAEADLSWFPEQMLVCEERAAKAILPRCLAGTRHQANL</sequence>
<dbReference type="Pfam" id="PF01266">
    <property type="entry name" value="DAO"/>
    <property type="match status" value="1"/>
</dbReference>
<proteinExistence type="predicted"/>
<name>A0A3A2ZPY7_9EURO</name>
<dbReference type="InterPro" id="IPR006076">
    <property type="entry name" value="FAD-dep_OxRdtase"/>
</dbReference>
<accession>A0A3A2ZPY7</accession>
<dbReference type="Gene3D" id="3.30.9.10">
    <property type="entry name" value="D-Amino Acid Oxidase, subunit A, domain 2"/>
    <property type="match status" value="1"/>
</dbReference>
<protein>
    <submittedName>
        <fullName evidence="3">FAD dependent oxidoreductase</fullName>
    </submittedName>
</protein>
<dbReference type="OrthoDB" id="512662at2759"/>
<evidence type="ECO:0000313" key="3">
    <source>
        <dbReference type="EMBL" id="RJE19985.1"/>
    </source>
</evidence>
<organism evidence="3 4">
    <name type="scientific">Aspergillus sclerotialis</name>
    <dbReference type="NCBI Taxonomy" id="2070753"/>
    <lineage>
        <taxon>Eukaryota</taxon>
        <taxon>Fungi</taxon>
        <taxon>Dikarya</taxon>
        <taxon>Ascomycota</taxon>
        <taxon>Pezizomycotina</taxon>
        <taxon>Eurotiomycetes</taxon>
        <taxon>Eurotiomycetidae</taxon>
        <taxon>Eurotiales</taxon>
        <taxon>Aspergillaceae</taxon>
        <taxon>Aspergillus</taxon>
        <taxon>Aspergillus subgen. Polypaecilum</taxon>
    </lineage>
</organism>
<comment type="caution">
    <text evidence="3">The sequence shown here is derived from an EMBL/GenBank/DDBJ whole genome shotgun (WGS) entry which is preliminary data.</text>
</comment>
<dbReference type="SUPFAM" id="SSF51905">
    <property type="entry name" value="FAD/NAD(P)-binding domain"/>
    <property type="match status" value="1"/>
</dbReference>
<evidence type="ECO:0000313" key="4">
    <source>
        <dbReference type="Proteomes" id="UP000266188"/>
    </source>
</evidence>
<reference evidence="4" key="1">
    <citation type="submission" date="2017-02" db="EMBL/GenBank/DDBJ databases">
        <authorList>
            <person name="Tafer H."/>
            <person name="Lopandic K."/>
        </authorList>
    </citation>
    <scope>NUCLEOTIDE SEQUENCE [LARGE SCALE GENOMIC DNA]</scope>
    <source>
        <strain evidence="4">CBS 366.77</strain>
    </source>
</reference>
<dbReference type="STRING" id="2070753.A0A3A2ZPY7"/>
<dbReference type="EMBL" id="MVGC01000350">
    <property type="protein sequence ID" value="RJE19985.1"/>
    <property type="molecule type" value="Genomic_DNA"/>
</dbReference>
<evidence type="ECO:0000259" key="2">
    <source>
        <dbReference type="Pfam" id="PF01266"/>
    </source>
</evidence>
<dbReference type="Proteomes" id="UP000266188">
    <property type="component" value="Unassembled WGS sequence"/>
</dbReference>
<dbReference type="AlphaFoldDB" id="A0A3A2ZPY7"/>
<feature type="domain" description="FAD dependent oxidoreductase" evidence="2">
    <location>
        <begin position="62"/>
        <end position="466"/>
    </location>
</feature>
<dbReference type="Gene3D" id="3.50.50.60">
    <property type="entry name" value="FAD/NAD(P)-binding domain"/>
    <property type="match status" value="1"/>
</dbReference>
<keyword evidence="4" id="KW-1185">Reference proteome</keyword>
<feature type="region of interest" description="Disordered" evidence="1">
    <location>
        <begin position="9"/>
        <end position="37"/>
    </location>
</feature>